<dbReference type="SFLD" id="SFLDG01135">
    <property type="entry name" value="C1.5.6:_HAD__Beta-PGM__Phospha"/>
    <property type="match status" value="1"/>
</dbReference>
<dbReference type="InterPro" id="IPR041492">
    <property type="entry name" value="HAD_2"/>
</dbReference>
<dbReference type="PANTHER" id="PTHR43434:SF1">
    <property type="entry name" value="PHOSPHOGLYCOLATE PHOSPHATASE"/>
    <property type="match status" value="1"/>
</dbReference>
<dbReference type="GO" id="GO:0008967">
    <property type="term" value="F:phosphoglycolate phosphatase activity"/>
    <property type="evidence" value="ECO:0007669"/>
    <property type="project" value="TreeGrafter"/>
</dbReference>
<dbReference type="OrthoDB" id="9792518at2"/>
<protein>
    <submittedName>
        <fullName evidence="3">Phosphoglycolate phosphatase/pyrophosphatase PpaX</fullName>
    </submittedName>
</protein>
<keyword evidence="1" id="KW-0378">Hydrolase</keyword>
<dbReference type="InterPro" id="IPR036412">
    <property type="entry name" value="HAD-like_sf"/>
</dbReference>
<reference evidence="3 4" key="1">
    <citation type="submission" date="2016-10" db="EMBL/GenBank/DDBJ databases">
        <authorList>
            <person name="de Groot N.N."/>
        </authorList>
    </citation>
    <scope>NUCLEOTIDE SEQUENCE [LARGE SCALE GENOMIC DNA]</scope>
    <source>
        <strain evidence="4">P4B,CCM 7963,CECT 7998,DSM 25260,IBRC-M 10614,KCTC 13821</strain>
    </source>
</reference>
<accession>A0A1G8KG85</accession>
<dbReference type="PRINTS" id="PR00413">
    <property type="entry name" value="HADHALOGNASE"/>
</dbReference>
<dbReference type="InterPro" id="IPR006439">
    <property type="entry name" value="HAD-SF_hydro_IA"/>
</dbReference>
<dbReference type="Pfam" id="PF13419">
    <property type="entry name" value="HAD_2"/>
    <property type="match status" value="1"/>
</dbReference>
<dbReference type="InterPro" id="IPR023214">
    <property type="entry name" value="HAD_sf"/>
</dbReference>
<keyword evidence="2" id="KW-0460">Magnesium</keyword>
<dbReference type="AlphaFoldDB" id="A0A1G8KG85"/>
<dbReference type="EMBL" id="FNDU01000007">
    <property type="protein sequence ID" value="SDI42473.1"/>
    <property type="molecule type" value="Genomic_DNA"/>
</dbReference>
<keyword evidence="4" id="KW-1185">Reference proteome</keyword>
<dbReference type="SFLD" id="SFLDG01129">
    <property type="entry name" value="C1.5:_HAD__Beta-PGM__Phosphata"/>
    <property type="match status" value="1"/>
</dbReference>
<dbReference type="NCBIfam" id="TIGR01549">
    <property type="entry name" value="HAD-SF-IA-v1"/>
    <property type="match status" value="1"/>
</dbReference>
<dbReference type="STRING" id="930129.SAMN05216352_107217"/>
<dbReference type="SFLD" id="SFLDS00003">
    <property type="entry name" value="Haloacid_Dehalogenase"/>
    <property type="match status" value="1"/>
</dbReference>
<sequence>MKAIIFDFDGTLANTLPVNYAGFKHVFQEFDNKSLSDEEVKNLFGPPEPEIIKEHLNSDQVEKAIEYYYEVYETHHSHLVDRNKEIEDMLFKLKNHGMKLGVVTGKSRRSFETSLERLKMNNLFDVMITGYDTEYDKPNPEGILKALQKMNMRRNQSMYIGDSDGDIHAGRRANVTTAGAKWLPEYQSSEYTAEPDAIFTHPFDLFHFLKQDLVK</sequence>
<proteinExistence type="predicted"/>
<gene>
    <name evidence="3" type="ORF">SAMN05216352_107217</name>
</gene>
<dbReference type="Gene3D" id="3.40.50.1000">
    <property type="entry name" value="HAD superfamily/HAD-like"/>
    <property type="match status" value="1"/>
</dbReference>
<dbReference type="InterPro" id="IPR023198">
    <property type="entry name" value="PGP-like_dom2"/>
</dbReference>
<dbReference type="RefSeq" id="WP_091585723.1">
    <property type="nucleotide sequence ID" value="NZ_FNDU01000007.1"/>
</dbReference>
<dbReference type="GO" id="GO:0006281">
    <property type="term" value="P:DNA repair"/>
    <property type="evidence" value="ECO:0007669"/>
    <property type="project" value="TreeGrafter"/>
</dbReference>
<organism evidence="3 4">
    <name type="scientific">Alteribacillus bidgolensis</name>
    <dbReference type="NCBI Taxonomy" id="930129"/>
    <lineage>
        <taxon>Bacteria</taxon>
        <taxon>Bacillati</taxon>
        <taxon>Bacillota</taxon>
        <taxon>Bacilli</taxon>
        <taxon>Bacillales</taxon>
        <taxon>Bacillaceae</taxon>
        <taxon>Alteribacillus</taxon>
    </lineage>
</organism>
<evidence type="ECO:0000313" key="4">
    <source>
        <dbReference type="Proteomes" id="UP000199017"/>
    </source>
</evidence>
<evidence type="ECO:0000256" key="2">
    <source>
        <dbReference type="ARBA" id="ARBA00022842"/>
    </source>
</evidence>
<dbReference type="Gene3D" id="1.10.150.240">
    <property type="entry name" value="Putative phosphatase, domain 2"/>
    <property type="match status" value="1"/>
</dbReference>
<dbReference type="Proteomes" id="UP000199017">
    <property type="component" value="Unassembled WGS sequence"/>
</dbReference>
<dbReference type="PANTHER" id="PTHR43434">
    <property type="entry name" value="PHOSPHOGLYCOLATE PHOSPHATASE"/>
    <property type="match status" value="1"/>
</dbReference>
<name>A0A1G8KG85_9BACI</name>
<evidence type="ECO:0000313" key="3">
    <source>
        <dbReference type="EMBL" id="SDI42473.1"/>
    </source>
</evidence>
<dbReference type="SUPFAM" id="SSF56784">
    <property type="entry name" value="HAD-like"/>
    <property type="match status" value="1"/>
</dbReference>
<evidence type="ECO:0000256" key="1">
    <source>
        <dbReference type="ARBA" id="ARBA00022801"/>
    </source>
</evidence>
<dbReference type="InterPro" id="IPR050155">
    <property type="entry name" value="HAD-like_hydrolase_sf"/>
</dbReference>